<keyword evidence="3" id="KW-1185">Reference proteome</keyword>
<evidence type="ECO:0000313" key="3">
    <source>
        <dbReference type="Proteomes" id="UP000746595"/>
    </source>
</evidence>
<sequence>MSIEGGLRQSHYGLCLMPSWGLWRNGCEIEVSLRQQRLLAVLAVQGCCRRELVAGMLWPESPESSALDNLRVSIHRVTSGLPDLIRADRHALELSEWVRVDLHREWEKLEGSAVAGERKHPGTTPLLLGWYEDWVLNEQVRLLQARTAYWRRTAAQCLARHDYAGTVESAAQGLFLDVLDEAALEIMVVAQLALGQCVSALQAIIGFRSRARKELGIAGSPTLDRLETQVRRVANASYAGFSVGGPDRWSI</sequence>
<evidence type="ECO:0000259" key="1">
    <source>
        <dbReference type="Pfam" id="PF03704"/>
    </source>
</evidence>
<dbReference type="InterPro" id="IPR051677">
    <property type="entry name" value="AfsR-DnrI-RedD_regulator"/>
</dbReference>
<dbReference type="RefSeq" id="WP_168152938.1">
    <property type="nucleotide sequence ID" value="NZ_JAAWVT010000009.1"/>
</dbReference>
<dbReference type="EMBL" id="JAAWVT010000009">
    <property type="protein sequence ID" value="NKG22137.1"/>
    <property type="molecule type" value="Genomic_DNA"/>
</dbReference>
<dbReference type="InterPro" id="IPR011990">
    <property type="entry name" value="TPR-like_helical_dom_sf"/>
</dbReference>
<name>A0ABX1G7A7_9MICC</name>
<feature type="domain" description="Bacterial transcriptional activator" evidence="1">
    <location>
        <begin position="132"/>
        <end position="231"/>
    </location>
</feature>
<organism evidence="2 3">
    <name type="scientific">Paeniglutamicibacter terrestris</name>
    <dbReference type="NCBI Taxonomy" id="2723403"/>
    <lineage>
        <taxon>Bacteria</taxon>
        <taxon>Bacillati</taxon>
        <taxon>Actinomycetota</taxon>
        <taxon>Actinomycetes</taxon>
        <taxon>Micrococcales</taxon>
        <taxon>Micrococcaceae</taxon>
        <taxon>Paeniglutamicibacter</taxon>
    </lineage>
</organism>
<comment type="caution">
    <text evidence="2">The sequence shown here is derived from an EMBL/GenBank/DDBJ whole genome shotgun (WGS) entry which is preliminary data.</text>
</comment>
<dbReference type="SUPFAM" id="SSF48452">
    <property type="entry name" value="TPR-like"/>
    <property type="match status" value="1"/>
</dbReference>
<accession>A0ABX1G7A7</accession>
<dbReference type="PANTHER" id="PTHR35807">
    <property type="entry name" value="TRANSCRIPTIONAL REGULATOR REDD-RELATED"/>
    <property type="match status" value="1"/>
</dbReference>
<evidence type="ECO:0000313" key="2">
    <source>
        <dbReference type="EMBL" id="NKG22137.1"/>
    </source>
</evidence>
<protein>
    <recommendedName>
        <fullName evidence="1">Bacterial transcriptional activator domain-containing protein</fullName>
    </recommendedName>
</protein>
<reference evidence="2 3" key="1">
    <citation type="submission" date="2020-04" db="EMBL/GenBank/DDBJ databases">
        <title>Paeniglutamicibacter sp. ANT13_2, a novel actinomycete isolated from sediment in Antarctica.</title>
        <authorList>
            <person name="Sakdapetsiri C."/>
            <person name="Pinyakong O."/>
        </authorList>
    </citation>
    <scope>NUCLEOTIDE SEQUENCE [LARGE SCALE GENOMIC DNA]</scope>
    <source>
        <strain evidence="2 3">ANT13_2</strain>
    </source>
</reference>
<dbReference type="InterPro" id="IPR005158">
    <property type="entry name" value="BTAD"/>
</dbReference>
<dbReference type="Gene3D" id="1.25.40.10">
    <property type="entry name" value="Tetratricopeptide repeat domain"/>
    <property type="match status" value="1"/>
</dbReference>
<gene>
    <name evidence="2" type="ORF">HED64_15670</name>
</gene>
<dbReference type="Proteomes" id="UP000746595">
    <property type="component" value="Unassembled WGS sequence"/>
</dbReference>
<dbReference type="Pfam" id="PF03704">
    <property type="entry name" value="BTAD"/>
    <property type="match status" value="1"/>
</dbReference>
<proteinExistence type="predicted"/>